<name>A0A2I0AR69_9ASPA</name>
<gene>
    <name evidence="2" type="ORF">AXF42_Ash020802</name>
</gene>
<keyword evidence="3" id="KW-1185">Reference proteome</keyword>
<dbReference type="EMBL" id="KZ451958">
    <property type="protein sequence ID" value="PKA58040.1"/>
    <property type="molecule type" value="Genomic_DNA"/>
</dbReference>
<evidence type="ECO:0000259" key="1">
    <source>
        <dbReference type="Pfam" id="PF26133"/>
    </source>
</evidence>
<dbReference type="Proteomes" id="UP000236161">
    <property type="component" value="Unassembled WGS sequence"/>
</dbReference>
<accession>A0A2I0AR69</accession>
<protein>
    <recommendedName>
        <fullName evidence="1">DUF8039 domain-containing protein</fullName>
    </recommendedName>
</protein>
<feature type="domain" description="DUF8039" evidence="1">
    <location>
        <begin position="2"/>
        <end position="65"/>
    </location>
</feature>
<proteinExistence type="predicted"/>
<dbReference type="Pfam" id="PF26133">
    <property type="entry name" value="DUF8039"/>
    <property type="match status" value="1"/>
</dbReference>
<dbReference type="InterPro" id="IPR058352">
    <property type="entry name" value="DUF8039"/>
</dbReference>
<reference evidence="2 3" key="1">
    <citation type="journal article" date="2017" name="Nature">
        <title>The Apostasia genome and the evolution of orchids.</title>
        <authorList>
            <person name="Zhang G.Q."/>
            <person name="Liu K.W."/>
            <person name="Li Z."/>
            <person name="Lohaus R."/>
            <person name="Hsiao Y.Y."/>
            <person name="Niu S.C."/>
            <person name="Wang J.Y."/>
            <person name="Lin Y.C."/>
            <person name="Xu Q."/>
            <person name="Chen L.J."/>
            <person name="Yoshida K."/>
            <person name="Fujiwara S."/>
            <person name="Wang Z.W."/>
            <person name="Zhang Y.Q."/>
            <person name="Mitsuda N."/>
            <person name="Wang M."/>
            <person name="Liu G.H."/>
            <person name="Pecoraro L."/>
            <person name="Huang H.X."/>
            <person name="Xiao X.J."/>
            <person name="Lin M."/>
            <person name="Wu X.Y."/>
            <person name="Wu W.L."/>
            <person name="Chen Y.Y."/>
            <person name="Chang S.B."/>
            <person name="Sakamoto S."/>
            <person name="Ohme-Takagi M."/>
            <person name="Yagi M."/>
            <person name="Zeng S.J."/>
            <person name="Shen C.Y."/>
            <person name="Yeh C.M."/>
            <person name="Luo Y.B."/>
            <person name="Tsai W.C."/>
            <person name="Van de Peer Y."/>
            <person name="Liu Z.J."/>
        </authorList>
    </citation>
    <scope>NUCLEOTIDE SEQUENCE [LARGE SCALE GENOMIC DNA]</scope>
    <source>
        <strain evidence="3">cv. Shenzhen</strain>
        <tissue evidence="2">Stem</tissue>
    </source>
</reference>
<evidence type="ECO:0000313" key="3">
    <source>
        <dbReference type="Proteomes" id="UP000236161"/>
    </source>
</evidence>
<organism evidence="2 3">
    <name type="scientific">Apostasia shenzhenica</name>
    <dbReference type="NCBI Taxonomy" id="1088818"/>
    <lineage>
        <taxon>Eukaryota</taxon>
        <taxon>Viridiplantae</taxon>
        <taxon>Streptophyta</taxon>
        <taxon>Embryophyta</taxon>
        <taxon>Tracheophyta</taxon>
        <taxon>Spermatophyta</taxon>
        <taxon>Magnoliopsida</taxon>
        <taxon>Liliopsida</taxon>
        <taxon>Asparagales</taxon>
        <taxon>Orchidaceae</taxon>
        <taxon>Apostasioideae</taxon>
        <taxon>Apostasia</taxon>
    </lineage>
</organism>
<evidence type="ECO:0000313" key="2">
    <source>
        <dbReference type="EMBL" id="PKA58040.1"/>
    </source>
</evidence>
<dbReference type="AlphaFoldDB" id="A0A2I0AR69"/>
<sequence length="68" mass="7340">MIAHGRVVNPVASVVHTLLMGEGACTVIVDHVIDGSASLVFSVDDRTIIGEALRYIISWPAWLISHDD</sequence>